<organism evidence="2 3">
    <name type="scientific">Candidatus Bacteroides avicola</name>
    <dbReference type="NCBI Taxonomy" id="2838468"/>
    <lineage>
        <taxon>Bacteria</taxon>
        <taxon>Pseudomonadati</taxon>
        <taxon>Bacteroidota</taxon>
        <taxon>Bacteroidia</taxon>
        <taxon>Bacteroidales</taxon>
        <taxon>Bacteroidaceae</taxon>
        <taxon>Bacteroides</taxon>
    </lineage>
</organism>
<comment type="caution">
    <text evidence="2">The sequence shown here is derived from an EMBL/GenBank/DDBJ whole genome shotgun (WGS) entry which is preliminary data.</text>
</comment>
<evidence type="ECO:0000313" key="2">
    <source>
        <dbReference type="EMBL" id="HJA86200.1"/>
    </source>
</evidence>
<reference evidence="2" key="1">
    <citation type="journal article" date="2021" name="PeerJ">
        <title>Extensive microbial diversity within the chicken gut microbiome revealed by metagenomics and culture.</title>
        <authorList>
            <person name="Gilroy R."/>
            <person name="Ravi A."/>
            <person name="Getino M."/>
            <person name="Pursley I."/>
            <person name="Horton D.L."/>
            <person name="Alikhan N.F."/>
            <person name="Baker D."/>
            <person name="Gharbi K."/>
            <person name="Hall N."/>
            <person name="Watson M."/>
            <person name="Adriaenssens E.M."/>
            <person name="Foster-Nyarko E."/>
            <person name="Jarju S."/>
            <person name="Secka A."/>
            <person name="Antonio M."/>
            <person name="Oren A."/>
            <person name="Chaudhuri R.R."/>
            <person name="La Ragione R."/>
            <person name="Hildebrand F."/>
            <person name="Pallen M.J."/>
        </authorList>
    </citation>
    <scope>NUCLEOTIDE SEQUENCE</scope>
    <source>
        <strain evidence="2">ChiHjej12B11-9795</strain>
    </source>
</reference>
<dbReference type="Proteomes" id="UP000823862">
    <property type="component" value="Unassembled WGS sequence"/>
</dbReference>
<gene>
    <name evidence="2" type="ORF">H9950_08445</name>
</gene>
<reference evidence="2" key="2">
    <citation type="submission" date="2021-04" db="EMBL/GenBank/DDBJ databases">
        <authorList>
            <person name="Gilroy R."/>
        </authorList>
    </citation>
    <scope>NUCLEOTIDE SEQUENCE</scope>
    <source>
        <strain evidence="2">ChiHjej12B11-9795</strain>
    </source>
</reference>
<name>A0A9D2HVD3_9BACE</name>
<evidence type="ECO:0000256" key="1">
    <source>
        <dbReference type="SAM" id="Phobius"/>
    </source>
</evidence>
<accession>A0A9D2HVD3</accession>
<keyword evidence="1" id="KW-0472">Membrane</keyword>
<proteinExistence type="predicted"/>
<evidence type="ECO:0000313" key="3">
    <source>
        <dbReference type="Proteomes" id="UP000823862"/>
    </source>
</evidence>
<protein>
    <submittedName>
        <fullName evidence="2">Uncharacterized protein</fullName>
    </submittedName>
</protein>
<feature type="transmembrane region" description="Helical" evidence="1">
    <location>
        <begin position="7"/>
        <end position="24"/>
    </location>
</feature>
<feature type="transmembrane region" description="Helical" evidence="1">
    <location>
        <begin position="62"/>
        <end position="84"/>
    </location>
</feature>
<keyword evidence="1" id="KW-1133">Transmembrane helix</keyword>
<sequence length="92" mass="10919">MKYEEDISIIHLLCYALYGFSHVLQKEKLLVIGLCGAILALVWSIFIFCKYRKFKNEKEKKLLVQSIHSFIFCALYFTLFFFSFHRPTGDVR</sequence>
<dbReference type="AlphaFoldDB" id="A0A9D2HVD3"/>
<dbReference type="EMBL" id="DWZI01000042">
    <property type="protein sequence ID" value="HJA86200.1"/>
    <property type="molecule type" value="Genomic_DNA"/>
</dbReference>
<keyword evidence="1" id="KW-0812">Transmembrane</keyword>
<feature type="transmembrane region" description="Helical" evidence="1">
    <location>
        <begin position="30"/>
        <end position="50"/>
    </location>
</feature>